<reference evidence="2 3" key="1">
    <citation type="submission" date="2014-06" db="EMBL/GenBank/DDBJ databases">
        <title>Draft genome sequence of iron oxidizing acidophile Leptospirillum ferriphilum DSM14647.</title>
        <authorList>
            <person name="Cardenas J.P."/>
            <person name="Lazcano M."/>
            <person name="Ossandon F.J."/>
            <person name="Corbett M."/>
            <person name="Holmes D.S."/>
            <person name="Watkin E."/>
        </authorList>
    </citation>
    <scope>NUCLEOTIDE SEQUENCE [LARGE SCALE GENOMIC DNA]</scope>
    <source>
        <strain evidence="2 3">DSM 14647</strain>
    </source>
</reference>
<dbReference type="Proteomes" id="UP000029452">
    <property type="component" value="Unassembled WGS sequence"/>
</dbReference>
<sequence length="79" mass="8789">MVLDEGENDLGKNLPEKDSTEIPFQPPFPLLRERGIIDDLLPRKSGAVLKAPGVLLRSNARRPITRDSPLPITPFSKED</sequence>
<name>A0A094WEE8_9BACT</name>
<feature type="region of interest" description="Disordered" evidence="1">
    <location>
        <begin position="58"/>
        <end position="79"/>
    </location>
</feature>
<dbReference type="EMBL" id="JPGK01000001">
    <property type="protein sequence ID" value="KGA94910.1"/>
    <property type="molecule type" value="Genomic_DNA"/>
</dbReference>
<dbReference type="PATRIC" id="fig|178606.4.peg.123"/>
<organism evidence="2 3">
    <name type="scientific">Leptospirillum ferriphilum</name>
    <dbReference type="NCBI Taxonomy" id="178606"/>
    <lineage>
        <taxon>Bacteria</taxon>
        <taxon>Pseudomonadati</taxon>
        <taxon>Nitrospirota</taxon>
        <taxon>Nitrospiria</taxon>
        <taxon>Nitrospirales</taxon>
        <taxon>Nitrospiraceae</taxon>
        <taxon>Leptospirillum</taxon>
    </lineage>
</organism>
<evidence type="ECO:0000313" key="3">
    <source>
        <dbReference type="Proteomes" id="UP000029452"/>
    </source>
</evidence>
<dbReference type="AlphaFoldDB" id="A0A094WEE8"/>
<evidence type="ECO:0000313" key="2">
    <source>
        <dbReference type="EMBL" id="KGA94910.1"/>
    </source>
</evidence>
<comment type="caution">
    <text evidence="2">The sequence shown here is derived from an EMBL/GenBank/DDBJ whole genome shotgun (WGS) entry which is preliminary data.</text>
</comment>
<protein>
    <submittedName>
        <fullName evidence="2">Uncharacterized protein</fullName>
    </submittedName>
</protein>
<gene>
    <name evidence="2" type="ORF">LptCag_2344</name>
</gene>
<evidence type="ECO:0000256" key="1">
    <source>
        <dbReference type="SAM" id="MobiDB-lite"/>
    </source>
</evidence>
<feature type="region of interest" description="Disordered" evidence="1">
    <location>
        <begin position="1"/>
        <end position="26"/>
    </location>
</feature>
<proteinExistence type="predicted"/>
<accession>A0A094WEE8</accession>